<dbReference type="InterPro" id="IPR011856">
    <property type="entry name" value="tRNA_endonuc-like_dom_sf"/>
</dbReference>
<keyword evidence="1" id="KW-1133">Transmembrane helix</keyword>
<dbReference type="GO" id="GO:0009307">
    <property type="term" value="P:DNA restriction-modification system"/>
    <property type="evidence" value="ECO:0007669"/>
    <property type="project" value="InterPro"/>
</dbReference>
<evidence type="ECO:0000313" key="4">
    <source>
        <dbReference type="Proteomes" id="UP000194857"/>
    </source>
</evidence>
<dbReference type="InterPro" id="IPR007560">
    <property type="entry name" value="Restrct_endonuc_IV_Mrr"/>
</dbReference>
<comment type="caution">
    <text evidence="3">The sequence shown here is derived from an EMBL/GenBank/DDBJ whole genome shotgun (WGS) entry which is preliminary data.</text>
</comment>
<dbReference type="Gene3D" id="3.40.1350.10">
    <property type="match status" value="1"/>
</dbReference>
<dbReference type="InterPro" id="IPR052906">
    <property type="entry name" value="Type_IV_Methyl-Rstrct_Enzyme"/>
</dbReference>
<feature type="transmembrane region" description="Helical" evidence="1">
    <location>
        <begin position="59"/>
        <end position="88"/>
    </location>
</feature>
<evidence type="ECO:0000256" key="1">
    <source>
        <dbReference type="SAM" id="Phobius"/>
    </source>
</evidence>
<feature type="transmembrane region" description="Helical" evidence="1">
    <location>
        <begin position="20"/>
        <end position="39"/>
    </location>
</feature>
<gene>
    <name evidence="3" type="ORF">CAZ10_09040</name>
</gene>
<dbReference type="PANTHER" id="PTHR30015:SF7">
    <property type="entry name" value="TYPE IV METHYL-DIRECTED RESTRICTION ENZYME ECOKMRR"/>
    <property type="match status" value="1"/>
</dbReference>
<dbReference type="EMBL" id="NFFZ01000004">
    <property type="protein sequence ID" value="OTI62984.1"/>
    <property type="molecule type" value="Genomic_DNA"/>
</dbReference>
<dbReference type="GO" id="GO:0015666">
    <property type="term" value="F:restriction endodeoxyribonuclease activity"/>
    <property type="evidence" value="ECO:0007669"/>
    <property type="project" value="TreeGrafter"/>
</dbReference>
<sequence>MARRRKTSFLDDLLNIAIKIPLWANLIIAGVTFATLRFFGGEEFPVMKTFDAGHLADTLAIHFATIAAHIGQFIIPPIFILGGVIGWIQRKARARRFNKIGSAPLTGQAIRNLSWEQFEQMVGEAFRRRGYSVSETAKGADGGIDLVMHKGGELFLVQCKQWKALKVSVQVVRELYGVMSARGAAGGFVVTSGNFTADAVRFAKGTSMELIDGSALAQMFKASPSGQTVAHDSIPLPVPQSPLDSPASATAALNVPNTPISIYDAAKLVTCPRCTGVMTPRFGKGQNGGIKDRVFFGCTSFPKCRGTRRIDELPRHVTVESNLQI</sequence>
<dbReference type="Proteomes" id="UP000194857">
    <property type="component" value="Unassembled WGS sequence"/>
</dbReference>
<feature type="domain" description="Restriction endonuclease type IV Mrr" evidence="2">
    <location>
        <begin position="110"/>
        <end position="219"/>
    </location>
</feature>
<keyword evidence="1" id="KW-0812">Transmembrane</keyword>
<keyword evidence="3" id="KW-0378">Hydrolase</keyword>
<proteinExistence type="predicted"/>
<dbReference type="SUPFAM" id="SSF52980">
    <property type="entry name" value="Restriction endonuclease-like"/>
    <property type="match status" value="1"/>
</dbReference>
<dbReference type="PANTHER" id="PTHR30015">
    <property type="entry name" value="MRR RESTRICTION SYSTEM PROTEIN"/>
    <property type="match status" value="1"/>
</dbReference>
<name>A0A241XRD7_PSEAI</name>
<keyword evidence="3" id="KW-0255">Endonuclease</keyword>
<protein>
    <submittedName>
        <fullName evidence="3">Restriction endonuclease</fullName>
    </submittedName>
</protein>
<dbReference type="Gene3D" id="3.30.65.10">
    <property type="entry name" value="Bacterial Topoisomerase I, domain 1"/>
    <property type="match status" value="1"/>
</dbReference>
<evidence type="ECO:0000313" key="3">
    <source>
        <dbReference type="EMBL" id="OTI62984.1"/>
    </source>
</evidence>
<dbReference type="RefSeq" id="WP_065085852.1">
    <property type="nucleotide sequence ID" value="NZ_NFFZ01000004.1"/>
</dbReference>
<dbReference type="Pfam" id="PF04471">
    <property type="entry name" value="Mrr_cat"/>
    <property type="match status" value="1"/>
</dbReference>
<evidence type="ECO:0000259" key="2">
    <source>
        <dbReference type="Pfam" id="PF04471"/>
    </source>
</evidence>
<dbReference type="SUPFAM" id="SSF57783">
    <property type="entry name" value="Zinc beta-ribbon"/>
    <property type="match status" value="1"/>
</dbReference>
<reference evidence="3 4" key="1">
    <citation type="submission" date="2017-05" db="EMBL/GenBank/DDBJ databases">
        <authorList>
            <person name="Song R."/>
            <person name="Chenine A.L."/>
            <person name="Ruprecht R.M."/>
        </authorList>
    </citation>
    <scope>NUCLEOTIDE SEQUENCE [LARGE SCALE GENOMIC DNA]</scope>
    <source>
        <strain evidence="3 4">S567_C10_BS</strain>
    </source>
</reference>
<dbReference type="InterPro" id="IPR011335">
    <property type="entry name" value="Restrct_endonuc-II-like"/>
</dbReference>
<keyword evidence="1" id="KW-0472">Membrane</keyword>
<accession>A0A241XRD7</accession>
<keyword evidence="3" id="KW-0540">Nuclease</keyword>
<dbReference type="GO" id="GO:0003677">
    <property type="term" value="F:DNA binding"/>
    <property type="evidence" value="ECO:0007669"/>
    <property type="project" value="InterPro"/>
</dbReference>
<organism evidence="3 4">
    <name type="scientific">Pseudomonas aeruginosa</name>
    <dbReference type="NCBI Taxonomy" id="287"/>
    <lineage>
        <taxon>Bacteria</taxon>
        <taxon>Pseudomonadati</taxon>
        <taxon>Pseudomonadota</taxon>
        <taxon>Gammaproteobacteria</taxon>
        <taxon>Pseudomonadales</taxon>
        <taxon>Pseudomonadaceae</taxon>
        <taxon>Pseudomonas</taxon>
    </lineage>
</organism>
<dbReference type="AlphaFoldDB" id="A0A241XRD7"/>